<keyword evidence="4" id="KW-0328">Glycosyltransferase</keyword>
<evidence type="ECO:0000313" key="11">
    <source>
        <dbReference type="EnsemblMetazoa" id="PPA02825.1"/>
    </source>
</evidence>
<evidence type="ECO:0000256" key="7">
    <source>
        <dbReference type="ARBA" id="ARBA00022729"/>
    </source>
</evidence>
<dbReference type="Proteomes" id="UP000005239">
    <property type="component" value="Unassembled WGS sequence"/>
</dbReference>
<comment type="subcellular location">
    <subcellularLocation>
        <location evidence="1">Membrane</location>
        <topology evidence="1">Single-pass membrane protein</topology>
    </subcellularLocation>
</comment>
<dbReference type="GO" id="GO:0016020">
    <property type="term" value="C:membrane"/>
    <property type="evidence" value="ECO:0007669"/>
    <property type="project" value="UniProtKB-SubCell"/>
</dbReference>
<evidence type="ECO:0000256" key="3">
    <source>
        <dbReference type="ARBA" id="ARBA00012544"/>
    </source>
</evidence>
<evidence type="ECO:0000256" key="10">
    <source>
        <dbReference type="ARBA" id="ARBA00047475"/>
    </source>
</evidence>
<organism evidence="11 12">
    <name type="scientific">Pristionchus pacificus</name>
    <name type="common">Parasitic nematode worm</name>
    <dbReference type="NCBI Taxonomy" id="54126"/>
    <lineage>
        <taxon>Eukaryota</taxon>
        <taxon>Metazoa</taxon>
        <taxon>Ecdysozoa</taxon>
        <taxon>Nematoda</taxon>
        <taxon>Chromadorea</taxon>
        <taxon>Rhabditida</taxon>
        <taxon>Rhabditina</taxon>
        <taxon>Diplogasteromorpha</taxon>
        <taxon>Diplogasteroidea</taxon>
        <taxon>Neodiplogasteridae</taxon>
        <taxon>Pristionchus</taxon>
    </lineage>
</organism>
<evidence type="ECO:0000313" key="12">
    <source>
        <dbReference type="Proteomes" id="UP000005239"/>
    </source>
</evidence>
<keyword evidence="7" id="KW-0732">Signal</keyword>
<dbReference type="EnsemblMetazoa" id="PPA02825.1">
    <property type="protein sequence ID" value="PPA02825.1"/>
    <property type="gene ID" value="WBGene00092379"/>
</dbReference>
<evidence type="ECO:0000256" key="2">
    <source>
        <dbReference type="ARBA" id="ARBA00009995"/>
    </source>
</evidence>
<proteinExistence type="inferred from homology"/>
<keyword evidence="9" id="KW-0472">Membrane</keyword>
<dbReference type="AlphaFoldDB" id="A0A2A6B8Z5"/>
<dbReference type="InterPro" id="IPR002213">
    <property type="entry name" value="UDP_glucos_trans"/>
</dbReference>
<name>A0A2A6B8Z5_PRIPA</name>
<dbReference type="Pfam" id="PF00201">
    <property type="entry name" value="UDPGT"/>
    <property type="match status" value="1"/>
</dbReference>
<evidence type="ECO:0000256" key="8">
    <source>
        <dbReference type="ARBA" id="ARBA00022989"/>
    </source>
</evidence>
<dbReference type="EC" id="2.4.1.17" evidence="3"/>
<dbReference type="PANTHER" id="PTHR48043:SF23">
    <property type="entry name" value="UDP-GLUCURONOSYLTRANSFERASE"/>
    <property type="match status" value="1"/>
</dbReference>
<keyword evidence="6" id="KW-0812">Transmembrane</keyword>
<dbReference type="OrthoDB" id="5835829at2759"/>
<accession>A0A2A6B8Z5</accession>
<keyword evidence="5" id="KW-0808">Transferase</keyword>
<reference evidence="11" key="2">
    <citation type="submission" date="2022-06" db="UniProtKB">
        <authorList>
            <consortium name="EnsemblMetazoa"/>
        </authorList>
    </citation>
    <scope>IDENTIFICATION</scope>
    <source>
        <strain evidence="11">PS312</strain>
    </source>
</reference>
<keyword evidence="12" id="KW-1185">Reference proteome</keyword>
<accession>A0A8R1U691</accession>
<reference evidence="12" key="1">
    <citation type="journal article" date="2008" name="Nat. Genet.">
        <title>The Pristionchus pacificus genome provides a unique perspective on nematode lifestyle and parasitism.</title>
        <authorList>
            <person name="Dieterich C."/>
            <person name="Clifton S.W."/>
            <person name="Schuster L.N."/>
            <person name="Chinwalla A."/>
            <person name="Delehaunty K."/>
            <person name="Dinkelacker I."/>
            <person name="Fulton L."/>
            <person name="Fulton R."/>
            <person name="Godfrey J."/>
            <person name="Minx P."/>
            <person name="Mitreva M."/>
            <person name="Roeseler W."/>
            <person name="Tian H."/>
            <person name="Witte H."/>
            <person name="Yang S.P."/>
            <person name="Wilson R.K."/>
            <person name="Sommer R.J."/>
        </authorList>
    </citation>
    <scope>NUCLEOTIDE SEQUENCE [LARGE SCALE GENOMIC DNA]</scope>
    <source>
        <strain evidence="12">PS312</strain>
    </source>
</reference>
<evidence type="ECO:0000256" key="1">
    <source>
        <dbReference type="ARBA" id="ARBA00004167"/>
    </source>
</evidence>
<dbReference type="GO" id="GO:0008194">
    <property type="term" value="F:UDP-glycosyltransferase activity"/>
    <property type="evidence" value="ECO:0000318"/>
    <property type="project" value="GO_Central"/>
</dbReference>
<dbReference type="InterPro" id="IPR050271">
    <property type="entry name" value="UDP-glycosyltransferase"/>
</dbReference>
<dbReference type="FunFam" id="3.40.50.2000:FF:000038">
    <property type="entry name" value="UDP-GlucuronosylTransferase"/>
    <property type="match status" value="1"/>
</dbReference>
<sequence length="581" mass="65997">MLPFPTLTQTLTFSCQHHKKCAPSTDLMLPIRNGIHSLIMRLFVFSVLLFNTFDAYKILVYNSKYAHSHSNFLGNIADVLVDAGHNVTSLIPIIDKDVHDAKEKSSKIYIQASEETQKVMNLLNSKKDNFFKLNTFNPLLTLRMRIEFAQQFAFQCKAVLDEVQLLERLKNEHYDVVIVENFDMCSVGYAHLLQPKSLITTSAAIPFSWMYHEFGMPLSLSFNPSSYISSMNGSFWNRVKNIYAEWLMHLFFYPGRWMVEDVFRERYGPSFPSLQEISSHAAYTLFNTEPLIDFAVPTLNRIVNIGGIGAKDPAPIGKEWDQLLSRCSQNILLSFGSVAKSIYLPVDVKESIVNTIARFPDVTFIWKYENPDDDFAKESTAALPNLHLSKWMPQNDLLADKRITAFITHGGMGSTQETAIRGKPGIFIPIFADQPRNAGMMEYNGVGKVLGKFDLINPDIFEAAIRDVLTNDSYRKNAERVSAMLAKKPFTSREQLIKTVEFAAEYGPSPALRPQSYDMNIIQYHNLDIIGAVIAIAAVFIMISMKTITLLLSFCAFKFAFTTIYYMAREYGCQNEENEDE</sequence>
<dbReference type="CDD" id="cd03784">
    <property type="entry name" value="GT1_Gtf-like"/>
    <property type="match status" value="1"/>
</dbReference>
<keyword evidence="8" id="KW-1133">Transmembrane helix</keyword>
<dbReference type="SUPFAM" id="SSF53756">
    <property type="entry name" value="UDP-Glycosyltransferase/glycogen phosphorylase"/>
    <property type="match status" value="1"/>
</dbReference>
<dbReference type="PANTHER" id="PTHR48043">
    <property type="entry name" value="EG:EG0003.4 PROTEIN-RELATED"/>
    <property type="match status" value="1"/>
</dbReference>
<gene>
    <name evidence="11" type="primary">WBGene00092379</name>
</gene>
<evidence type="ECO:0000256" key="9">
    <source>
        <dbReference type="ARBA" id="ARBA00023136"/>
    </source>
</evidence>
<evidence type="ECO:0000256" key="6">
    <source>
        <dbReference type="ARBA" id="ARBA00022692"/>
    </source>
</evidence>
<comment type="catalytic activity">
    <reaction evidence="10">
        <text>glucuronate acceptor + UDP-alpha-D-glucuronate = acceptor beta-D-glucuronoside + UDP + H(+)</text>
        <dbReference type="Rhea" id="RHEA:21032"/>
        <dbReference type="ChEBI" id="CHEBI:15378"/>
        <dbReference type="ChEBI" id="CHEBI:58052"/>
        <dbReference type="ChEBI" id="CHEBI:58223"/>
        <dbReference type="ChEBI" id="CHEBI:132367"/>
        <dbReference type="ChEBI" id="CHEBI:132368"/>
        <dbReference type="EC" id="2.4.1.17"/>
    </reaction>
</comment>
<comment type="similarity">
    <text evidence="2">Belongs to the UDP-glycosyltransferase family.</text>
</comment>
<evidence type="ECO:0000256" key="4">
    <source>
        <dbReference type="ARBA" id="ARBA00022676"/>
    </source>
</evidence>
<evidence type="ECO:0000256" key="5">
    <source>
        <dbReference type="ARBA" id="ARBA00022679"/>
    </source>
</evidence>
<dbReference type="GO" id="GO:0015020">
    <property type="term" value="F:glucuronosyltransferase activity"/>
    <property type="evidence" value="ECO:0007669"/>
    <property type="project" value="UniProtKB-EC"/>
</dbReference>
<dbReference type="Gene3D" id="3.40.50.2000">
    <property type="entry name" value="Glycogen Phosphorylase B"/>
    <property type="match status" value="1"/>
</dbReference>
<protein>
    <recommendedName>
        <fullName evidence="3">glucuronosyltransferase</fullName>
        <ecNumber evidence="3">2.4.1.17</ecNumber>
    </recommendedName>
</protein>